<keyword evidence="4 11" id="KW-1133">Transmembrane helix</keyword>
<dbReference type="EMBL" id="OX365939">
    <property type="protein sequence ID" value="CAI4047873.1"/>
    <property type="molecule type" value="Genomic_DNA"/>
</dbReference>
<evidence type="ECO:0000256" key="9">
    <source>
        <dbReference type="ARBA" id="ARBA00023463"/>
    </source>
</evidence>
<feature type="transmembrane region" description="Helical" evidence="11">
    <location>
        <begin position="253"/>
        <end position="276"/>
    </location>
</feature>
<feature type="region of interest" description="Disordered" evidence="12">
    <location>
        <begin position="1"/>
        <end position="20"/>
    </location>
</feature>
<evidence type="ECO:0000256" key="12">
    <source>
        <dbReference type="SAM" id="MobiDB-lite"/>
    </source>
</evidence>
<feature type="transmembrane region" description="Helical" evidence="11">
    <location>
        <begin position="76"/>
        <end position="94"/>
    </location>
</feature>
<evidence type="ECO:0000256" key="2">
    <source>
        <dbReference type="ARBA" id="ARBA00022679"/>
    </source>
</evidence>
<feature type="domain" description="Palmitoyltransferase DHHC" evidence="13">
    <location>
        <begin position="172"/>
        <end position="289"/>
    </location>
</feature>
<evidence type="ECO:0000256" key="7">
    <source>
        <dbReference type="ARBA" id="ARBA00023288"/>
    </source>
</evidence>
<feature type="transmembrane region" description="Helical" evidence="11">
    <location>
        <begin position="106"/>
        <end position="125"/>
    </location>
</feature>
<evidence type="ECO:0000256" key="5">
    <source>
        <dbReference type="ARBA" id="ARBA00023136"/>
    </source>
</evidence>
<evidence type="ECO:0000256" key="8">
    <source>
        <dbReference type="ARBA" id="ARBA00023315"/>
    </source>
</evidence>
<sequence length="356" mass="40996">MALVSRRSTRSESTSITKEDHAGGASRTLLFFRWLVTLEGDQDINEGKGYISIPNISNYIFFLGGRLRTVKGPKPLWLAVLFAIVCPMVLFSIFETHKLWYTKNGYKVLVIFFYYFWVITFIAFIRTATSDPGVLPRNIHLGQLQNNYQIPQEYYNLITLPTHPSVHNDITIKYCPSCRIWRPPRSSHCSTCNICVMVHDHHCIWVNNCIGKRNYRFFLIFLLSAIFSSILLLVNCAVHIARESGGPRDYPMAILLVCYVGLTVWYPATLFTYHIFMAGTQQTTREFLRGIGSKKNPVFHRVVKEKNVFDQGSFLKNLGHLMLEPRGPSFVSAREQHEAGDWRFMNLSPVHSFEKI</sequence>
<evidence type="ECO:0000256" key="1">
    <source>
        <dbReference type="ARBA" id="ARBA00004477"/>
    </source>
</evidence>
<keyword evidence="2 11" id="KW-0808">Transferase</keyword>
<evidence type="ECO:0000256" key="6">
    <source>
        <dbReference type="ARBA" id="ARBA00023139"/>
    </source>
</evidence>
<name>A0ABN8WNJ6_SACUV</name>
<comment type="domain">
    <text evidence="11">The DHHC domain is required for palmitoyltransferase activity.</text>
</comment>
<evidence type="ECO:0000256" key="11">
    <source>
        <dbReference type="RuleBase" id="RU079119"/>
    </source>
</evidence>
<reference evidence="14" key="1">
    <citation type="submission" date="2022-10" db="EMBL/GenBank/DDBJ databases">
        <authorList>
            <person name="Byrne P K."/>
        </authorList>
    </citation>
    <scope>NUCLEOTIDE SEQUENCE</scope>
    <source>
        <strain evidence="14">ZP964</strain>
    </source>
</reference>
<dbReference type="EC" id="2.3.1.225" evidence="11"/>
<evidence type="ECO:0000313" key="15">
    <source>
        <dbReference type="Proteomes" id="UP001162085"/>
    </source>
</evidence>
<dbReference type="PANTHER" id="PTHR22883:SF43">
    <property type="entry name" value="PALMITOYLTRANSFERASE APP"/>
    <property type="match status" value="1"/>
</dbReference>
<keyword evidence="5 11" id="KW-0472">Membrane</keyword>
<dbReference type="PROSITE" id="PS50216">
    <property type="entry name" value="DHHC"/>
    <property type="match status" value="1"/>
</dbReference>
<feature type="transmembrane region" description="Helical" evidence="11">
    <location>
        <begin position="217"/>
        <end position="241"/>
    </location>
</feature>
<keyword evidence="8 11" id="KW-0012">Acyltransferase</keyword>
<protein>
    <recommendedName>
        <fullName evidence="11">Palmitoyltransferase</fullName>
        <ecNumber evidence="11">2.3.1.225</ecNumber>
    </recommendedName>
</protein>
<evidence type="ECO:0000256" key="10">
    <source>
        <dbReference type="ARBA" id="ARBA00048048"/>
    </source>
</evidence>
<comment type="catalytic activity">
    <reaction evidence="10 11">
        <text>L-cysteinyl-[protein] + hexadecanoyl-CoA = S-hexadecanoyl-L-cysteinyl-[protein] + CoA</text>
        <dbReference type="Rhea" id="RHEA:36683"/>
        <dbReference type="Rhea" id="RHEA-COMP:10131"/>
        <dbReference type="Rhea" id="RHEA-COMP:11032"/>
        <dbReference type="ChEBI" id="CHEBI:29950"/>
        <dbReference type="ChEBI" id="CHEBI:57287"/>
        <dbReference type="ChEBI" id="CHEBI:57379"/>
        <dbReference type="ChEBI" id="CHEBI:74151"/>
        <dbReference type="EC" id="2.3.1.225"/>
    </reaction>
</comment>
<keyword evidence="6" id="KW-0564">Palmitate</keyword>
<comment type="subcellular location">
    <subcellularLocation>
        <location evidence="1">Endoplasmic reticulum membrane</location>
        <topology evidence="1">Multi-pass membrane protein</topology>
    </subcellularLocation>
</comment>
<keyword evidence="15" id="KW-1185">Reference proteome</keyword>
<keyword evidence="7" id="KW-0449">Lipoprotein</keyword>
<evidence type="ECO:0000259" key="13">
    <source>
        <dbReference type="Pfam" id="PF01529"/>
    </source>
</evidence>
<dbReference type="PANTHER" id="PTHR22883">
    <property type="entry name" value="ZINC FINGER DHHC DOMAIN CONTAINING PROTEIN"/>
    <property type="match status" value="1"/>
</dbReference>
<gene>
    <name evidence="14" type="primary">SUVZ12G2820</name>
    <name evidence="14" type="ORF">SUVZ_12G2820</name>
</gene>
<dbReference type="Pfam" id="PF01529">
    <property type="entry name" value="DHHC"/>
    <property type="match status" value="1"/>
</dbReference>
<accession>A0ABN8WNJ6</accession>
<proteinExistence type="inferred from homology"/>
<dbReference type="InterPro" id="IPR001594">
    <property type="entry name" value="Palmitoyltrfase_DHHC"/>
</dbReference>
<evidence type="ECO:0000256" key="3">
    <source>
        <dbReference type="ARBA" id="ARBA00022692"/>
    </source>
</evidence>
<dbReference type="InterPro" id="IPR039859">
    <property type="entry name" value="PFA4/ZDH16/20/ERF2-like"/>
</dbReference>
<evidence type="ECO:0000256" key="4">
    <source>
        <dbReference type="ARBA" id="ARBA00022989"/>
    </source>
</evidence>
<keyword evidence="3 11" id="KW-0812">Transmembrane</keyword>
<organism evidence="14 15">
    <name type="scientific">Saccharomyces uvarum</name>
    <name type="common">Yeast</name>
    <name type="synonym">Saccharomyces bayanus var. uvarum</name>
    <dbReference type="NCBI Taxonomy" id="230603"/>
    <lineage>
        <taxon>Eukaryota</taxon>
        <taxon>Fungi</taxon>
        <taxon>Dikarya</taxon>
        <taxon>Ascomycota</taxon>
        <taxon>Saccharomycotina</taxon>
        <taxon>Saccharomycetes</taxon>
        <taxon>Saccharomycetales</taxon>
        <taxon>Saccharomycetaceae</taxon>
        <taxon>Saccharomyces</taxon>
    </lineage>
</organism>
<dbReference type="Proteomes" id="UP001162085">
    <property type="component" value="Chromosome 12"/>
</dbReference>
<comment type="similarity">
    <text evidence="9">Belongs to the DHHC palmitoyltransferase family. ERF2/ZDHHC9 subfamily.</text>
</comment>
<evidence type="ECO:0000313" key="14">
    <source>
        <dbReference type="EMBL" id="CAI4047873.1"/>
    </source>
</evidence>